<dbReference type="EMBL" id="JBHLWK010000028">
    <property type="protein sequence ID" value="MFC0206468.1"/>
    <property type="molecule type" value="Genomic_DNA"/>
</dbReference>
<protein>
    <submittedName>
        <fullName evidence="5">HlyD family secretion protein</fullName>
    </submittedName>
</protein>
<dbReference type="InterPro" id="IPR050739">
    <property type="entry name" value="MFP"/>
</dbReference>
<feature type="domain" description="Multidrug resistance protein MdtA-like barrel-sandwich hybrid" evidence="4">
    <location>
        <begin position="97"/>
        <end position="292"/>
    </location>
</feature>
<dbReference type="Pfam" id="PF25917">
    <property type="entry name" value="BSH_RND"/>
    <property type="match status" value="1"/>
</dbReference>
<dbReference type="Proteomes" id="UP001589798">
    <property type="component" value="Unassembled WGS sequence"/>
</dbReference>
<feature type="region of interest" description="Disordered" evidence="2">
    <location>
        <begin position="397"/>
        <end position="417"/>
    </location>
</feature>
<feature type="transmembrane region" description="Helical" evidence="3">
    <location>
        <begin position="54"/>
        <end position="75"/>
    </location>
</feature>
<comment type="caution">
    <text evidence="5">The sequence shown here is derived from an EMBL/GenBank/DDBJ whole genome shotgun (WGS) entry which is preliminary data.</text>
</comment>
<feature type="region of interest" description="Disordered" evidence="2">
    <location>
        <begin position="1"/>
        <end position="45"/>
    </location>
</feature>
<sequence>MADAQTECGEHGSDRQGSDERSRDGSRSDQGGDDRKDEDGKKDNKPGLLERYPIIRYVLIGALILGIVAAAFWYINYRQRGQYLQSTNNAYVRADFVTVSPKVGGYVERVLVADNQPVRRGQLLAVLDPRDYRANVEQAQAQIAAAGANITTARRTLDEQQATVAQAAAQVASAAAAAAAAENEVRRYEPLTRTGAESRERLANLVLQRDRAGAELRAQRAAYLAARRSVATQAARIDQAEAQRGTAQAQLARASTDLGAVEIRSSIDGVVADKAVRAGQYVQPATRLMSVVPVDQLYIEANFKETQVALMRVGQPVTIKVDALDGAELRGRVASFSPGTGAQFSLIPPENATGNFTKIVQRVPVRISIEAGPEARRVLRPGLSVEVTVDTIGAKGSRERIEQETKRLKRGETQDPR</sequence>
<dbReference type="Gene3D" id="2.40.50.100">
    <property type="match status" value="1"/>
</dbReference>
<evidence type="ECO:0000313" key="6">
    <source>
        <dbReference type="Proteomes" id="UP001589798"/>
    </source>
</evidence>
<keyword evidence="6" id="KW-1185">Reference proteome</keyword>
<keyword evidence="3" id="KW-1133">Transmembrane helix</keyword>
<evidence type="ECO:0000256" key="1">
    <source>
        <dbReference type="SAM" id="Coils"/>
    </source>
</evidence>
<dbReference type="InterPro" id="IPR058625">
    <property type="entry name" value="MdtA-like_BSH"/>
</dbReference>
<keyword evidence="3" id="KW-0812">Transmembrane</keyword>
<dbReference type="PANTHER" id="PTHR30386:SF24">
    <property type="entry name" value="MULTIDRUG RESISTANCE EFFLUX PUMP"/>
    <property type="match status" value="1"/>
</dbReference>
<evidence type="ECO:0000256" key="3">
    <source>
        <dbReference type="SAM" id="Phobius"/>
    </source>
</evidence>
<name>A0ABV6D1E1_9SPHN</name>
<reference evidence="5 6" key="1">
    <citation type="submission" date="2024-09" db="EMBL/GenBank/DDBJ databases">
        <authorList>
            <person name="Sun Q."/>
            <person name="Mori K."/>
        </authorList>
    </citation>
    <scope>NUCLEOTIDE SEQUENCE [LARGE SCALE GENOMIC DNA]</scope>
    <source>
        <strain evidence="5 6">CCM 7706</strain>
    </source>
</reference>
<dbReference type="RefSeq" id="WP_379489079.1">
    <property type="nucleotide sequence ID" value="NZ_JBHLWK010000028.1"/>
</dbReference>
<organism evidence="5 6">
    <name type="scientific">Novosphingobium soli</name>
    <dbReference type="NCBI Taxonomy" id="574956"/>
    <lineage>
        <taxon>Bacteria</taxon>
        <taxon>Pseudomonadati</taxon>
        <taxon>Pseudomonadota</taxon>
        <taxon>Alphaproteobacteria</taxon>
        <taxon>Sphingomonadales</taxon>
        <taxon>Sphingomonadaceae</taxon>
        <taxon>Novosphingobium</taxon>
    </lineage>
</organism>
<dbReference type="SUPFAM" id="SSF111369">
    <property type="entry name" value="HlyD-like secretion proteins"/>
    <property type="match status" value="2"/>
</dbReference>
<keyword evidence="3" id="KW-0472">Membrane</keyword>
<gene>
    <name evidence="5" type="ORF">ACFFJC_19565</name>
</gene>
<evidence type="ECO:0000259" key="4">
    <source>
        <dbReference type="Pfam" id="PF25917"/>
    </source>
</evidence>
<feature type="coiled-coil region" evidence="1">
    <location>
        <begin position="136"/>
        <end position="184"/>
    </location>
</feature>
<dbReference type="Gene3D" id="2.40.30.170">
    <property type="match status" value="1"/>
</dbReference>
<feature type="compositionally biased region" description="Basic and acidic residues" evidence="2">
    <location>
        <begin position="8"/>
        <end position="45"/>
    </location>
</feature>
<accession>A0ABV6D1E1</accession>
<keyword evidence="1" id="KW-0175">Coiled coil</keyword>
<evidence type="ECO:0000313" key="5">
    <source>
        <dbReference type="EMBL" id="MFC0206468.1"/>
    </source>
</evidence>
<dbReference type="Gene3D" id="1.10.287.470">
    <property type="entry name" value="Helix hairpin bin"/>
    <property type="match status" value="1"/>
</dbReference>
<evidence type="ECO:0000256" key="2">
    <source>
        <dbReference type="SAM" id="MobiDB-lite"/>
    </source>
</evidence>
<proteinExistence type="predicted"/>
<dbReference type="PANTHER" id="PTHR30386">
    <property type="entry name" value="MEMBRANE FUSION SUBUNIT OF EMRAB-TOLC MULTIDRUG EFFLUX PUMP"/>
    <property type="match status" value="1"/>
</dbReference>